<proteinExistence type="predicted"/>
<dbReference type="EMBL" id="JANHOG010000328">
    <property type="protein sequence ID" value="KAJ3555474.1"/>
    <property type="molecule type" value="Genomic_DNA"/>
</dbReference>
<accession>A0ACC1T8M4</accession>
<evidence type="ECO:0000313" key="1">
    <source>
        <dbReference type="EMBL" id="KAJ3555474.1"/>
    </source>
</evidence>
<gene>
    <name evidence="1" type="ORF">NM688_g2555</name>
</gene>
<comment type="caution">
    <text evidence="1">The sequence shown here is derived from an EMBL/GenBank/DDBJ whole genome shotgun (WGS) entry which is preliminary data.</text>
</comment>
<organism evidence="1 2">
    <name type="scientific">Phlebia brevispora</name>
    <dbReference type="NCBI Taxonomy" id="194682"/>
    <lineage>
        <taxon>Eukaryota</taxon>
        <taxon>Fungi</taxon>
        <taxon>Dikarya</taxon>
        <taxon>Basidiomycota</taxon>
        <taxon>Agaricomycotina</taxon>
        <taxon>Agaricomycetes</taxon>
        <taxon>Polyporales</taxon>
        <taxon>Meruliaceae</taxon>
        <taxon>Phlebia</taxon>
    </lineage>
</organism>
<name>A0ACC1T8M4_9APHY</name>
<dbReference type="Proteomes" id="UP001148662">
    <property type="component" value="Unassembled WGS sequence"/>
</dbReference>
<reference evidence="1" key="1">
    <citation type="submission" date="2022-07" db="EMBL/GenBank/DDBJ databases">
        <title>Genome Sequence of Phlebia brevispora.</title>
        <authorList>
            <person name="Buettner E."/>
        </authorList>
    </citation>
    <scope>NUCLEOTIDE SEQUENCE</scope>
    <source>
        <strain evidence="1">MPL23</strain>
    </source>
</reference>
<evidence type="ECO:0000313" key="2">
    <source>
        <dbReference type="Proteomes" id="UP001148662"/>
    </source>
</evidence>
<sequence length="823" mass="93554">MTRTLQNPPPSPPLVVDTSHASSSDGAIPLAPDTPLITKHSFKYEAFGTLGDGRTAVMADIGHVIKEISLDTFKADLLPALDKAIDIDRVSDTLRQGDEPILQPVGWTDFKTEPKNLKADENEVYKSFTKIIDAIINARPSQRHCCISYAQFPCKGLLHTLEKNTGKPDGYFYMPLPYSVPSANADDIYWQQIICSAQFKKENTSILKRNDNIMKICSDMVQIMRDDPARRFTYGFTVENLTMRLWYCDRSEIIVSEGFHIMIDYKHLLHFILSIAYPASLWDIGVDQTMTPRGPHEYDIVVHDTNRGDLTFRTLECLYYFQARAVGGRCTRVWKVRRVRGGELYGDPLVLKDTWIDSERTREGDIMEAIMADAADAHRSTLQNLLLTVVCHGDVIGPMQVLDMTYDLKNVPWRLFEMRKITAHENRAYTISHDTRTASGSYLDRPRISPENSDKPTDYGHRTHYRIVFQEVGESLHRVKSMRTVFKALHMICVALWIIHSAGWTHRDISSHNIIWVNGRAKLADFEYARKKGDTSQYKLRTVSDFFQASEVESKCYTFLKAIVPDAGRVTIRDMLYGDDFPSSQSSEVEPPSKAVVPTSDKEESLWWVAVYFMLYRDIQFAGPRGLEVNYQSPEKLEEQHHTAVKIFEAIDRKMRNEFLTSVDRFHDTSQCLHKSVLHAVEHLDNIRINLVEAYRKLELDVTKIPTATVPEELYSSFADSLTAISKSTDRAILLSTHVELVAEGIVKLADDAPKPDPNKPVAGSRATDASVTQQLQSANLGRDAVFSVPAVPARRRRDEDTTISNNRPHKRGRVDKAKKIRR</sequence>
<keyword evidence="2" id="KW-1185">Reference proteome</keyword>
<protein>
    <submittedName>
        <fullName evidence="1">Uncharacterized protein</fullName>
    </submittedName>
</protein>